<keyword evidence="1 5" id="KW-0479">Metal-binding</keyword>
<feature type="zinc finger region" description="C3H1-type" evidence="5">
    <location>
        <begin position="251"/>
        <end position="273"/>
    </location>
</feature>
<feature type="domain" description="C3H1-type" evidence="7">
    <location>
        <begin position="251"/>
        <end position="273"/>
    </location>
</feature>
<dbReference type="InterPro" id="IPR045234">
    <property type="entry name" value="Unkempt-like"/>
</dbReference>
<evidence type="ECO:0000256" key="2">
    <source>
        <dbReference type="ARBA" id="ARBA00022771"/>
    </source>
</evidence>
<dbReference type="Pfam" id="PF00642">
    <property type="entry name" value="zf-CCCH"/>
    <property type="match status" value="1"/>
</dbReference>
<evidence type="ECO:0000313" key="8">
    <source>
        <dbReference type="EMBL" id="KAK4770181.1"/>
    </source>
</evidence>
<keyword evidence="9" id="KW-1185">Reference proteome</keyword>
<dbReference type="InterPro" id="IPR057444">
    <property type="entry name" value="Znf-CCCH_AtC3H23-like"/>
</dbReference>
<keyword evidence="2 5" id="KW-0863">Zinc-finger</keyword>
<feature type="region of interest" description="Disordered" evidence="6">
    <location>
        <begin position="367"/>
        <end position="416"/>
    </location>
</feature>
<dbReference type="InterPro" id="IPR000571">
    <property type="entry name" value="Znf_CCCH"/>
</dbReference>
<name>A0AAN7KVR0_9MYRT</name>
<dbReference type="PANTHER" id="PTHR14493">
    <property type="entry name" value="UNKEMPT FAMILY MEMBER"/>
    <property type="match status" value="1"/>
</dbReference>
<organism evidence="8 9">
    <name type="scientific">Trapa incisa</name>
    <dbReference type="NCBI Taxonomy" id="236973"/>
    <lineage>
        <taxon>Eukaryota</taxon>
        <taxon>Viridiplantae</taxon>
        <taxon>Streptophyta</taxon>
        <taxon>Embryophyta</taxon>
        <taxon>Tracheophyta</taxon>
        <taxon>Spermatophyta</taxon>
        <taxon>Magnoliopsida</taxon>
        <taxon>eudicotyledons</taxon>
        <taxon>Gunneridae</taxon>
        <taxon>Pentapetalae</taxon>
        <taxon>rosids</taxon>
        <taxon>malvids</taxon>
        <taxon>Myrtales</taxon>
        <taxon>Lythraceae</taxon>
        <taxon>Trapa</taxon>
    </lineage>
</organism>
<protein>
    <recommendedName>
        <fullName evidence="7">C3H1-type domain-containing protein</fullName>
    </recommendedName>
</protein>
<dbReference type="GO" id="GO:0003677">
    <property type="term" value="F:DNA binding"/>
    <property type="evidence" value="ECO:0007669"/>
    <property type="project" value="UniProtKB-KW"/>
</dbReference>
<dbReference type="PANTHER" id="PTHR14493:SF90">
    <property type="entry name" value="ZINC FINGER CCCH DOMAIN-CONTAINING PROTEIN 2"/>
    <property type="match status" value="1"/>
</dbReference>
<evidence type="ECO:0000259" key="7">
    <source>
        <dbReference type="PROSITE" id="PS50103"/>
    </source>
</evidence>
<dbReference type="Gene3D" id="3.30.1370.210">
    <property type="match status" value="1"/>
</dbReference>
<feature type="compositionally biased region" description="Low complexity" evidence="6">
    <location>
        <begin position="369"/>
        <end position="382"/>
    </location>
</feature>
<keyword evidence="3 5" id="KW-0862">Zinc</keyword>
<evidence type="ECO:0000256" key="5">
    <source>
        <dbReference type="PROSITE-ProRule" id="PRU00723"/>
    </source>
</evidence>
<dbReference type="Proteomes" id="UP001345219">
    <property type="component" value="Chromosome 24"/>
</dbReference>
<dbReference type="GO" id="GO:0008270">
    <property type="term" value="F:zinc ion binding"/>
    <property type="evidence" value="ECO:0007669"/>
    <property type="project" value="UniProtKB-KW"/>
</dbReference>
<accession>A0AAN7KVR0</accession>
<dbReference type="PROSITE" id="PS50103">
    <property type="entry name" value="ZF_C3H1"/>
    <property type="match status" value="1"/>
</dbReference>
<comment type="caution">
    <text evidence="8">The sequence shown here is derived from an EMBL/GenBank/DDBJ whole genome shotgun (WGS) entry which is preliminary data.</text>
</comment>
<dbReference type="Pfam" id="PF25512">
    <property type="entry name" value="zf-CCCH_AtC3H23"/>
    <property type="match status" value="1"/>
</dbReference>
<keyword evidence="4" id="KW-0238">DNA-binding</keyword>
<proteinExistence type="predicted"/>
<evidence type="ECO:0000256" key="1">
    <source>
        <dbReference type="ARBA" id="ARBA00022723"/>
    </source>
</evidence>
<reference evidence="8 9" key="1">
    <citation type="journal article" date="2023" name="Hortic Res">
        <title>Pangenome of water caltrop reveals structural variations and asymmetric subgenome divergence after allopolyploidization.</title>
        <authorList>
            <person name="Zhang X."/>
            <person name="Chen Y."/>
            <person name="Wang L."/>
            <person name="Yuan Y."/>
            <person name="Fang M."/>
            <person name="Shi L."/>
            <person name="Lu R."/>
            <person name="Comes H.P."/>
            <person name="Ma Y."/>
            <person name="Chen Y."/>
            <person name="Huang G."/>
            <person name="Zhou Y."/>
            <person name="Zheng Z."/>
            <person name="Qiu Y."/>
        </authorList>
    </citation>
    <scope>NUCLEOTIDE SEQUENCE [LARGE SCALE GENOMIC DNA]</scope>
    <source>
        <tissue evidence="8">Roots</tissue>
    </source>
</reference>
<evidence type="ECO:0000256" key="4">
    <source>
        <dbReference type="ARBA" id="ARBA00023125"/>
    </source>
</evidence>
<evidence type="ECO:0000256" key="6">
    <source>
        <dbReference type="SAM" id="MobiDB-lite"/>
    </source>
</evidence>
<dbReference type="SMART" id="SM00356">
    <property type="entry name" value="ZnF_C3H1"/>
    <property type="match status" value="2"/>
</dbReference>
<dbReference type="EMBL" id="JAXIOK010000005">
    <property type="protein sequence ID" value="KAK4770181.1"/>
    <property type="molecule type" value="Genomic_DNA"/>
</dbReference>
<sequence>MDEPTGCRFTRFFNPSCCFAEIIANREIETWGKDSGLHFNCYNQCKLRSASIPAPCTVYGLGWGYETPNAKPESGIQIRYSTQDPRAGVGKLDPGVLFDDVRGIYKLKITQPHTEKRSIHNMGSVCAEQHKLHYLLSPRSKAVAGCLDIPPRKLLSLRNAAASSPEADMFLDSPRGFDKFLPYNSSLGSDDSDDSELDSDPYSSDHFRMYDFKVRRCTRSRSHDWTDCPFAHPGEKARRRDPRRFVYCGTVCSEYRRGSCSRGDNCDFAHGVFECWLHPSRYRTEACKDGKNCKRKVCFFAHSQRELRILPLQPDNSPVDPTDRGGGKYQSSGGHPLMSGGATCCLFCRQPSAANTSPTSTLVRFSGHLSSPPISPSGSLSPPLSPMSKHRSSLGGPSTLSRYAERPSDSSPGYNKDLLMSEIMSTLDCMKVSDEVAHGPSRNRRNVTSTPWLDMSFLGDEHSTQFILSPAAGSPPSIPRNPFAFPDDGSSELFDNHKLVNNNSNAGHGLGAASSDPDLGWVNDLLM</sequence>
<dbReference type="AlphaFoldDB" id="A0AAN7KVR0"/>
<evidence type="ECO:0000256" key="3">
    <source>
        <dbReference type="ARBA" id="ARBA00022833"/>
    </source>
</evidence>
<feature type="region of interest" description="Disordered" evidence="6">
    <location>
        <begin position="312"/>
        <end position="333"/>
    </location>
</feature>
<evidence type="ECO:0000313" key="9">
    <source>
        <dbReference type="Proteomes" id="UP001345219"/>
    </source>
</evidence>
<gene>
    <name evidence="8" type="ORF">SAY87_030713</name>
</gene>